<gene>
    <name evidence="11" type="ORF">GCM10010123_33820</name>
</gene>
<feature type="domain" description="Peptidase S1A alpha-lytic prodomain" evidence="10">
    <location>
        <begin position="229"/>
        <end position="282"/>
    </location>
</feature>
<protein>
    <recommendedName>
        <fullName evidence="10">Peptidase S1A alpha-lytic prodomain domain-containing protein</fullName>
    </recommendedName>
</protein>
<dbReference type="GO" id="GO:0006508">
    <property type="term" value="P:proteolysis"/>
    <property type="evidence" value="ECO:0007669"/>
    <property type="project" value="UniProtKB-KW"/>
</dbReference>
<evidence type="ECO:0000256" key="9">
    <source>
        <dbReference type="SAM" id="SignalP"/>
    </source>
</evidence>
<dbReference type="GO" id="GO:0005576">
    <property type="term" value="C:extracellular region"/>
    <property type="evidence" value="ECO:0007669"/>
    <property type="project" value="InterPro"/>
</dbReference>
<dbReference type="Proteomes" id="UP000649739">
    <property type="component" value="Unassembled WGS sequence"/>
</dbReference>
<keyword evidence="7" id="KW-1015">Disulfide bond</keyword>
<comment type="similarity">
    <text evidence="1">Belongs to the peptidase S1 family.</text>
</comment>
<keyword evidence="12" id="KW-1185">Reference proteome</keyword>
<evidence type="ECO:0000256" key="7">
    <source>
        <dbReference type="ARBA" id="ARBA00023157"/>
    </source>
</evidence>
<evidence type="ECO:0000256" key="2">
    <source>
        <dbReference type="ARBA" id="ARBA00022670"/>
    </source>
</evidence>
<keyword evidence="3 9" id="KW-0732">Signal</keyword>
<evidence type="ECO:0000256" key="6">
    <source>
        <dbReference type="ARBA" id="ARBA00023145"/>
    </source>
</evidence>
<proteinExistence type="inferred from homology"/>
<dbReference type="InterPro" id="IPR035070">
    <property type="entry name" value="Streptogrisin_prodomain"/>
</dbReference>
<evidence type="ECO:0000256" key="3">
    <source>
        <dbReference type="ARBA" id="ARBA00022729"/>
    </source>
</evidence>
<dbReference type="InterPro" id="IPR004236">
    <property type="entry name" value="Pept_S1_alpha_lytic"/>
</dbReference>
<accession>A0A8J3BB56</accession>
<evidence type="ECO:0000313" key="12">
    <source>
        <dbReference type="Proteomes" id="UP000649739"/>
    </source>
</evidence>
<feature type="signal peptide" evidence="9">
    <location>
        <begin position="1"/>
        <end position="28"/>
    </location>
</feature>
<reference evidence="11" key="1">
    <citation type="journal article" date="2014" name="Int. J. Syst. Evol. Microbiol.">
        <title>Complete genome sequence of Corynebacterium casei LMG S-19264T (=DSM 44701T), isolated from a smear-ripened cheese.</title>
        <authorList>
            <consortium name="US DOE Joint Genome Institute (JGI-PGF)"/>
            <person name="Walter F."/>
            <person name="Albersmeier A."/>
            <person name="Kalinowski J."/>
            <person name="Ruckert C."/>
        </authorList>
    </citation>
    <scope>NUCLEOTIDE SEQUENCE</scope>
    <source>
        <strain evidence="11">JCM 3090</strain>
    </source>
</reference>
<reference evidence="11" key="2">
    <citation type="submission" date="2020-09" db="EMBL/GenBank/DDBJ databases">
        <authorList>
            <person name="Sun Q."/>
            <person name="Ohkuma M."/>
        </authorList>
    </citation>
    <scope>NUCLEOTIDE SEQUENCE</scope>
    <source>
        <strain evidence="11">JCM 3090</strain>
    </source>
</reference>
<evidence type="ECO:0000313" key="11">
    <source>
        <dbReference type="EMBL" id="GGK01030.1"/>
    </source>
</evidence>
<evidence type="ECO:0000259" key="10">
    <source>
        <dbReference type="Pfam" id="PF02983"/>
    </source>
</evidence>
<dbReference type="EMBL" id="BMQB01000007">
    <property type="protein sequence ID" value="GGK01030.1"/>
    <property type="molecule type" value="Genomic_DNA"/>
</dbReference>
<feature type="chain" id="PRO_5035221779" description="Peptidase S1A alpha-lytic prodomain domain-containing protein" evidence="9">
    <location>
        <begin position="29"/>
        <end position="688"/>
    </location>
</feature>
<dbReference type="Pfam" id="PF02983">
    <property type="entry name" value="Pro_Al_protease"/>
    <property type="match status" value="1"/>
</dbReference>
<comment type="caution">
    <text evidence="11">The sequence shown here is derived from an EMBL/GenBank/DDBJ whole genome shotgun (WGS) entry which is preliminary data.</text>
</comment>
<feature type="region of interest" description="Disordered" evidence="8">
    <location>
        <begin position="520"/>
        <end position="586"/>
    </location>
</feature>
<evidence type="ECO:0000256" key="1">
    <source>
        <dbReference type="ARBA" id="ARBA00007664"/>
    </source>
</evidence>
<dbReference type="AlphaFoldDB" id="A0A8J3BB56"/>
<keyword evidence="2" id="KW-0645">Protease</keyword>
<evidence type="ECO:0000256" key="8">
    <source>
        <dbReference type="SAM" id="MobiDB-lite"/>
    </source>
</evidence>
<evidence type="ECO:0000256" key="4">
    <source>
        <dbReference type="ARBA" id="ARBA00022801"/>
    </source>
</evidence>
<feature type="compositionally biased region" description="Gly residues" evidence="8">
    <location>
        <begin position="537"/>
        <end position="581"/>
    </location>
</feature>
<dbReference type="InterPro" id="IPR001316">
    <property type="entry name" value="Pept_S1A_streptogrisin"/>
</dbReference>
<dbReference type="RefSeq" id="WP_189171128.1">
    <property type="nucleotide sequence ID" value="NZ_BMQB01000007.1"/>
</dbReference>
<dbReference type="SUPFAM" id="SSF50494">
    <property type="entry name" value="Trypsin-like serine proteases"/>
    <property type="match status" value="1"/>
</dbReference>
<keyword evidence="5" id="KW-0720">Serine protease</keyword>
<dbReference type="InterPro" id="IPR043504">
    <property type="entry name" value="Peptidase_S1_PA_chymotrypsin"/>
</dbReference>
<dbReference type="GO" id="GO:0004252">
    <property type="term" value="F:serine-type endopeptidase activity"/>
    <property type="evidence" value="ECO:0007669"/>
    <property type="project" value="InterPro"/>
</dbReference>
<evidence type="ECO:0000256" key="5">
    <source>
        <dbReference type="ARBA" id="ARBA00022825"/>
    </source>
</evidence>
<dbReference type="PRINTS" id="PR00861">
    <property type="entry name" value="ALYTICPTASE"/>
</dbReference>
<organism evidence="11 12">
    <name type="scientific">Pilimelia anulata</name>
    <dbReference type="NCBI Taxonomy" id="53371"/>
    <lineage>
        <taxon>Bacteria</taxon>
        <taxon>Bacillati</taxon>
        <taxon>Actinomycetota</taxon>
        <taxon>Actinomycetes</taxon>
        <taxon>Micromonosporales</taxon>
        <taxon>Micromonosporaceae</taxon>
        <taxon>Pilimelia</taxon>
    </lineage>
</organism>
<dbReference type="CDD" id="cd21112">
    <property type="entry name" value="alphaLP-like"/>
    <property type="match status" value="1"/>
</dbReference>
<dbReference type="Gene3D" id="3.30.300.50">
    <property type="match status" value="1"/>
</dbReference>
<dbReference type="Gene3D" id="2.40.10.10">
    <property type="entry name" value="Trypsin-like serine proteases"/>
    <property type="match status" value="2"/>
</dbReference>
<sequence length="688" mass="66385">MDTGRVRVAAVVGVAVVAAAAVTVPALAEQDDDGAGSPYVQFVARDLKLSPRAAAARVQREATLADTGNRVDAGLGDLAGAAGGRSAAGGGGKVDIGQIAGLIAGAAKRGGGNDGGGNAGGGGAGGFDPALIAQLIQLGAAAGAGAADGAANNGGGGNVDAGQIADGAAGIAGLIGALGGAGGAAGPAGLFSGTWATGNGRTLNVGVTDRRTANAVRRAGGTPKLVRYNAAQLATVKADLDSRARNIGSRSAAGWYVDPASNSVVVLAAPGQEQRASSWAYRNGAPGPSIRVVRSAERPRPLIDVRGADPYLINSAARCSVGFAVQGGFVSAGHCGTAGQRTTAGADEQFQGLFGVSSFPGDDFSFIRTASTFTPIPAVATERGLIPVTGAAEAPVGTTVCRSGSTTGTRCGVIQSKDATVNYAEGAVPGLTRTSVCAEPGDSGGPFFSGTQAQGMTSGGSGDCVVGGTTFFQPVTEVLDRVGLNLLVLRGGANAEANASAGGGAVAVARAGGAVAGAGQQIGPPAVDPGSGAAPNPGGGSSNTGTGGGNRGSSNGGNGSSNGNGNGNGNSNGNSNGGGDSGAVNRPVACRNADAAFTGELGTGDEVVQPDGGSFRADAGPQTVCLTGPGDADFDLSLEKWSGLTWNTVASGVADGSTEVLRYTGDAGLYRVRIATRQGTGAYTVSVG</sequence>
<keyword evidence="6" id="KW-0865">Zymogen</keyword>
<keyword evidence="4" id="KW-0378">Hydrolase</keyword>
<name>A0A8J3BB56_9ACTN</name>
<dbReference type="InterPro" id="IPR009003">
    <property type="entry name" value="Peptidase_S1_PA"/>
</dbReference>